<dbReference type="InterPro" id="IPR002524">
    <property type="entry name" value="Cation_efflux"/>
</dbReference>
<keyword evidence="11" id="KW-1185">Reference proteome</keyword>
<evidence type="ECO:0000313" key="11">
    <source>
        <dbReference type="Proteomes" id="UP000243205"/>
    </source>
</evidence>
<feature type="domain" description="Cation efflux protein cytoplasmic" evidence="9">
    <location>
        <begin position="217"/>
        <end position="294"/>
    </location>
</feature>
<reference evidence="11" key="1">
    <citation type="submission" date="2016-10" db="EMBL/GenBank/DDBJ databases">
        <authorList>
            <person name="Varghese N."/>
            <person name="Submissions S."/>
        </authorList>
    </citation>
    <scope>NUCLEOTIDE SEQUENCE [LARGE SCALE GENOMIC DNA]</scope>
    <source>
        <strain evidence="11">DSM 8987</strain>
    </source>
</reference>
<evidence type="ECO:0000259" key="8">
    <source>
        <dbReference type="Pfam" id="PF01545"/>
    </source>
</evidence>
<keyword evidence="6 7" id="KW-0472">Membrane</keyword>
<dbReference type="NCBIfam" id="TIGR01297">
    <property type="entry name" value="CDF"/>
    <property type="match status" value="1"/>
</dbReference>
<evidence type="ECO:0000256" key="5">
    <source>
        <dbReference type="ARBA" id="ARBA00022989"/>
    </source>
</evidence>
<evidence type="ECO:0000256" key="6">
    <source>
        <dbReference type="ARBA" id="ARBA00023136"/>
    </source>
</evidence>
<dbReference type="AlphaFoldDB" id="A0A1G7AKD7"/>
<comment type="subcellular location">
    <subcellularLocation>
        <location evidence="1">Membrane</location>
        <topology evidence="1">Multi-pass membrane protein</topology>
    </subcellularLocation>
</comment>
<dbReference type="GO" id="GO:0015093">
    <property type="term" value="F:ferrous iron transmembrane transporter activity"/>
    <property type="evidence" value="ECO:0007669"/>
    <property type="project" value="TreeGrafter"/>
</dbReference>
<feature type="transmembrane region" description="Helical" evidence="7">
    <location>
        <begin position="84"/>
        <end position="102"/>
    </location>
</feature>
<dbReference type="InterPro" id="IPR050291">
    <property type="entry name" value="CDF_Transporter"/>
</dbReference>
<protein>
    <submittedName>
        <fullName evidence="10">Cation diffusion facilitator family transporter</fullName>
    </submittedName>
</protein>
<feature type="domain" description="Cation efflux protein transmembrane" evidence="8">
    <location>
        <begin position="18"/>
        <end position="211"/>
    </location>
</feature>
<evidence type="ECO:0000259" key="9">
    <source>
        <dbReference type="Pfam" id="PF16916"/>
    </source>
</evidence>
<name>A0A1G7AKD7_9BACT</name>
<evidence type="ECO:0000256" key="1">
    <source>
        <dbReference type="ARBA" id="ARBA00004141"/>
    </source>
</evidence>
<comment type="similarity">
    <text evidence="2">Belongs to the cation diffusion facilitator (CDF) transporter (TC 2.A.4) family.</text>
</comment>
<feature type="transmembrane region" description="Helical" evidence="7">
    <location>
        <begin position="41"/>
        <end position="63"/>
    </location>
</feature>
<organism evidence="10 11">
    <name type="scientific">Desulfuromonas thiophila</name>
    <dbReference type="NCBI Taxonomy" id="57664"/>
    <lineage>
        <taxon>Bacteria</taxon>
        <taxon>Pseudomonadati</taxon>
        <taxon>Thermodesulfobacteriota</taxon>
        <taxon>Desulfuromonadia</taxon>
        <taxon>Desulfuromonadales</taxon>
        <taxon>Desulfuromonadaceae</taxon>
        <taxon>Desulfuromonas</taxon>
    </lineage>
</organism>
<accession>A0A1G7AKD7</accession>
<feature type="transmembrane region" description="Helical" evidence="7">
    <location>
        <begin position="118"/>
        <end position="137"/>
    </location>
</feature>
<dbReference type="GO" id="GO:0006882">
    <property type="term" value="P:intracellular zinc ion homeostasis"/>
    <property type="evidence" value="ECO:0007669"/>
    <property type="project" value="TreeGrafter"/>
</dbReference>
<dbReference type="Pfam" id="PF01545">
    <property type="entry name" value="Cation_efflux"/>
    <property type="match status" value="1"/>
</dbReference>
<dbReference type="InterPro" id="IPR027469">
    <property type="entry name" value="Cation_efflux_TMD_sf"/>
</dbReference>
<dbReference type="InterPro" id="IPR027470">
    <property type="entry name" value="Cation_efflux_CTD"/>
</dbReference>
<gene>
    <name evidence="10" type="ORF">SAMN05661003_10458</name>
</gene>
<dbReference type="InterPro" id="IPR058533">
    <property type="entry name" value="Cation_efflux_TM"/>
</dbReference>
<dbReference type="GO" id="GO:0015086">
    <property type="term" value="F:cadmium ion transmembrane transporter activity"/>
    <property type="evidence" value="ECO:0007669"/>
    <property type="project" value="TreeGrafter"/>
</dbReference>
<dbReference type="RefSeq" id="WP_171906334.1">
    <property type="nucleotide sequence ID" value="NZ_CALFZY010000038.1"/>
</dbReference>
<evidence type="ECO:0000256" key="4">
    <source>
        <dbReference type="ARBA" id="ARBA00022692"/>
    </source>
</evidence>
<dbReference type="Pfam" id="PF16916">
    <property type="entry name" value="ZT_dimer"/>
    <property type="match status" value="1"/>
</dbReference>
<evidence type="ECO:0000256" key="3">
    <source>
        <dbReference type="ARBA" id="ARBA00022448"/>
    </source>
</evidence>
<dbReference type="GO" id="GO:0015341">
    <property type="term" value="F:zinc efflux antiporter activity"/>
    <property type="evidence" value="ECO:0007669"/>
    <property type="project" value="TreeGrafter"/>
</dbReference>
<evidence type="ECO:0000256" key="7">
    <source>
        <dbReference type="SAM" id="Phobius"/>
    </source>
</evidence>
<dbReference type="Proteomes" id="UP000243205">
    <property type="component" value="Unassembled WGS sequence"/>
</dbReference>
<keyword evidence="5 7" id="KW-1133">Transmembrane helix</keyword>
<dbReference type="PANTHER" id="PTHR43840:SF15">
    <property type="entry name" value="MITOCHONDRIAL METAL TRANSPORTER 1-RELATED"/>
    <property type="match status" value="1"/>
</dbReference>
<sequence length="326" mass="35940">MSPLTSSRRCPAIQATSLAILISGLLALVKGAIGLTSGSLALLSSAIDSCLDLLLSLCNYLALRQSRKPADARHPYGHGKFETLATFGQSLVIGATGLAIMTEAGKRLYQPPMMLDNQWLNIGLAVLTLNLVAAALLSRHLRRVGHQLESSALQADALHYATDVYSNLALLIGLSCAQLFDLAWMDPLLSLLVGGYILRAAWPLLRGCLDEFLDVRLPEDQLQQVRRCIEGFRPRITGYHHLRSRRTGRRKMIDFHLNVCRFKTIQEAHDLADQIERAIQRQLPMADVTIHVEPTDCAQCGQCADCQLTCERRSRTGTGGCVARDW</sequence>
<proteinExistence type="inferred from homology"/>
<dbReference type="SUPFAM" id="SSF161111">
    <property type="entry name" value="Cation efflux protein transmembrane domain-like"/>
    <property type="match status" value="1"/>
</dbReference>
<dbReference type="InterPro" id="IPR036837">
    <property type="entry name" value="Cation_efflux_CTD_sf"/>
</dbReference>
<keyword evidence="3" id="KW-0813">Transport</keyword>
<dbReference type="GO" id="GO:0005886">
    <property type="term" value="C:plasma membrane"/>
    <property type="evidence" value="ECO:0007669"/>
    <property type="project" value="TreeGrafter"/>
</dbReference>
<dbReference type="EMBL" id="FNAQ01000004">
    <property type="protein sequence ID" value="SDE14475.1"/>
    <property type="molecule type" value="Genomic_DNA"/>
</dbReference>
<dbReference type="Gene3D" id="3.30.70.1350">
    <property type="entry name" value="Cation efflux protein, cytoplasmic domain"/>
    <property type="match status" value="1"/>
</dbReference>
<evidence type="ECO:0000256" key="2">
    <source>
        <dbReference type="ARBA" id="ARBA00008114"/>
    </source>
</evidence>
<keyword evidence="4 7" id="KW-0812">Transmembrane</keyword>
<evidence type="ECO:0000313" key="10">
    <source>
        <dbReference type="EMBL" id="SDE14475.1"/>
    </source>
</evidence>
<dbReference type="PANTHER" id="PTHR43840">
    <property type="entry name" value="MITOCHONDRIAL METAL TRANSPORTER 1-RELATED"/>
    <property type="match status" value="1"/>
</dbReference>
<dbReference type="SUPFAM" id="SSF160240">
    <property type="entry name" value="Cation efflux protein cytoplasmic domain-like"/>
    <property type="match status" value="1"/>
</dbReference>
<dbReference type="STRING" id="57664.SAMN05661003_10458"/>
<dbReference type="Gene3D" id="1.20.1510.10">
    <property type="entry name" value="Cation efflux protein transmembrane domain"/>
    <property type="match status" value="1"/>
</dbReference>